<sequence>MGVFDFFSSSTPAEDIPVKETKESPTVPVTAETGEHETVPPAESSAGGAESQVPEKATGSPLIRAHEKKDDHRPVLSATKEHDKKVAASDARAKRFIQIFRPSSKKRAQKAALVLRTVIVGPTTAKSKVTPAVASPKLNKIRAELSQPKTANKIIAQLRTLPASEPSGDDHKGCPEGPIHAVCLAYTDAEEDRLHFSKLADEQEETIAGITGLPAIASVPLEKLRTMFNDLHIIDLVKEPDLGIGQPGDGKGILAGAVPTAETVIKGFEQITPQLMALGYATGKAIIPNHVGVNPPLDRMSVLTYWWGLELLLPPPTMKYLGTNVSITNTVVNFLTAMALVNDGVREILPFVRYISQFIDFEWDAIKKQDKGQGVVCAATWIMPAAMVPRPWDFPPPAAESSSEGEDAASATDPAPADVPVPGNLAETPIKPSDAILTSPTVVAA</sequence>
<protein>
    <submittedName>
        <fullName evidence="1">Uncharacterized protein</fullName>
    </submittedName>
</protein>
<gene>
    <name evidence="1" type="ORF">BDN72DRAFT_758054</name>
</gene>
<evidence type="ECO:0000313" key="1">
    <source>
        <dbReference type="EMBL" id="TFK75456.1"/>
    </source>
</evidence>
<reference evidence="1 2" key="1">
    <citation type="journal article" date="2019" name="Nat. Ecol. Evol.">
        <title>Megaphylogeny resolves global patterns of mushroom evolution.</title>
        <authorList>
            <person name="Varga T."/>
            <person name="Krizsan K."/>
            <person name="Foldi C."/>
            <person name="Dima B."/>
            <person name="Sanchez-Garcia M."/>
            <person name="Sanchez-Ramirez S."/>
            <person name="Szollosi G.J."/>
            <person name="Szarkandi J.G."/>
            <person name="Papp V."/>
            <person name="Albert L."/>
            <person name="Andreopoulos W."/>
            <person name="Angelini C."/>
            <person name="Antonin V."/>
            <person name="Barry K.W."/>
            <person name="Bougher N.L."/>
            <person name="Buchanan P."/>
            <person name="Buyck B."/>
            <person name="Bense V."/>
            <person name="Catcheside P."/>
            <person name="Chovatia M."/>
            <person name="Cooper J."/>
            <person name="Damon W."/>
            <person name="Desjardin D."/>
            <person name="Finy P."/>
            <person name="Geml J."/>
            <person name="Haridas S."/>
            <person name="Hughes K."/>
            <person name="Justo A."/>
            <person name="Karasinski D."/>
            <person name="Kautmanova I."/>
            <person name="Kiss B."/>
            <person name="Kocsube S."/>
            <person name="Kotiranta H."/>
            <person name="LaButti K.M."/>
            <person name="Lechner B.E."/>
            <person name="Liimatainen K."/>
            <person name="Lipzen A."/>
            <person name="Lukacs Z."/>
            <person name="Mihaltcheva S."/>
            <person name="Morgado L.N."/>
            <person name="Niskanen T."/>
            <person name="Noordeloos M.E."/>
            <person name="Ohm R.A."/>
            <person name="Ortiz-Santana B."/>
            <person name="Ovrebo C."/>
            <person name="Racz N."/>
            <person name="Riley R."/>
            <person name="Savchenko A."/>
            <person name="Shiryaev A."/>
            <person name="Soop K."/>
            <person name="Spirin V."/>
            <person name="Szebenyi C."/>
            <person name="Tomsovsky M."/>
            <person name="Tulloss R.E."/>
            <person name="Uehling J."/>
            <person name="Grigoriev I.V."/>
            <person name="Vagvolgyi C."/>
            <person name="Papp T."/>
            <person name="Martin F.M."/>
            <person name="Miettinen O."/>
            <person name="Hibbett D.S."/>
            <person name="Nagy L.G."/>
        </authorList>
    </citation>
    <scope>NUCLEOTIDE SEQUENCE [LARGE SCALE GENOMIC DNA]</scope>
    <source>
        <strain evidence="1 2">NL-1719</strain>
    </source>
</reference>
<organism evidence="1 2">
    <name type="scientific">Pluteus cervinus</name>
    <dbReference type="NCBI Taxonomy" id="181527"/>
    <lineage>
        <taxon>Eukaryota</taxon>
        <taxon>Fungi</taxon>
        <taxon>Dikarya</taxon>
        <taxon>Basidiomycota</taxon>
        <taxon>Agaricomycotina</taxon>
        <taxon>Agaricomycetes</taxon>
        <taxon>Agaricomycetidae</taxon>
        <taxon>Agaricales</taxon>
        <taxon>Pluteineae</taxon>
        <taxon>Pluteaceae</taxon>
        <taxon>Pluteus</taxon>
    </lineage>
</organism>
<proteinExistence type="predicted"/>
<accession>A0ACD3BC90</accession>
<evidence type="ECO:0000313" key="2">
    <source>
        <dbReference type="Proteomes" id="UP000308600"/>
    </source>
</evidence>
<keyword evidence="2" id="KW-1185">Reference proteome</keyword>
<name>A0ACD3BC90_9AGAR</name>
<dbReference type="Proteomes" id="UP000308600">
    <property type="component" value="Unassembled WGS sequence"/>
</dbReference>
<dbReference type="EMBL" id="ML208263">
    <property type="protein sequence ID" value="TFK75456.1"/>
    <property type="molecule type" value="Genomic_DNA"/>
</dbReference>